<dbReference type="Pfam" id="PF19877">
    <property type="entry name" value="DUF6350"/>
    <property type="match status" value="1"/>
</dbReference>
<dbReference type="RefSeq" id="WP_143936908.1">
    <property type="nucleotide sequence ID" value="NZ_VKKG01000001.1"/>
</dbReference>
<dbReference type="InterPro" id="IPR045931">
    <property type="entry name" value="DUF6350"/>
</dbReference>
<comment type="caution">
    <text evidence="2">The sequence shown here is derived from an EMBL/GenBank/DDBJ whole genome shotgun (WGS) entry which is preliminary data.</text>
</comment>
<feature type="transmembrane region" description="Helical" evidence="1">
    <location>
        <begin position="372"/>
        <end position="392"/>
    </location>
</feature>
<name>A0A553K560_9ACTN</name>
<organism evidence="2 3">
    <name type="scientific">Tessaracoccus rhinocerotis</name>
    <dbReference type="NCBI Taxonomy" id="1689449"/>
    <lineage>
        <taxon>Bacteria</taxon>
        <taxon>Bacillati</taxon>
        <taxon>Actinomycetota</taxon>
        <taxon>Actinomycetes</taxon>
        <taxon>Propionibacteriales</taxon>
        <taxon>Propionibacteriaceae</taxon>
        <taxon>Tessaracoccus</taxon>
    </lineage>
</organism>
<reference evidence="2 3" key="1">
    <citation type="submission" date="2019-07" db="EMBL/GenBank/DDBJ databases">
        <authorList>
            <person name="Zhou L.-Y."/>
        </authorList>
    </citation>
    <scope>NUCLEOTIDE SEQUENCE [LARGE SCALE GENOMIC DNA]</scope>
    <source>
        <strain evidence="2 3">YIM 101269</strain>
    </source>
</reference>
<protein>
    <submittedName>
        <fullName evidence="2">Uncharacterized protein</fullName>
    </submittedName>
</protein>
<keyword evidence="1" id="KW-1133">Transmembrane helix</keyword>
<feature type="transmembrane region" description="Helical" evidence="1">
    <location>
        <begin position="124"/>
        <end position="147"/>
    </location>
</feature>
<feature type="transmembrane region" description="Helical" evidence="1">
    <location>
        <begin position="153"/>
        <end position="172"/>
    </location>
</feature>
<gene>
    <name evidence="2" type="ORF">FOJ82_02770</name>
</gene>
<sequence>MDEPTGDVPAREPSWPWWLVAVVGAVAVVAAGWLLMAGASLLGWVNSPEADLTSALELATQVLLLAFGAPVVIGGQLVTLTPLTLTLVLVLLGQPVAAMAARQLARRQATPDDTGALWVDGQSLVLRVTGAFALVQAGTLLLVGMAVDGGAHAWRAGLGGLVVGALAGFWGASRAIEHDPRRTWPAWLRAVPVAMGSALLLCLAGGAAVIGSTLFLHQDRVAAIHDALQPDLAGTILLVIVQLLYLPNLALWGTAWALGGGITLGDGSLLNLNVTDVGFLPAIPVLGGIPEPGLAPETTFAWLLVGVAAGVLAAALVVARRPRARFDETAAVGGLSGVAAGLLVVLLCSVSSGGLGESRLSHLGPELLDVLVVAPSVLGLSGLLAGLVLGLLRRPAATPA</sequence>
<evidence type="ECO:0000313" key="2">
    <source>
        <dbReference type="EMBL" id="TRY19821.1"/>
    </source>
</evidence>
<dbReference type="Proteomes" id="UP000317638">
    <property type="component" value="Unassembled WGS sequence"/>
</dbReference>
<feature type="transmembrane region" description="Helical" evidence="1">
    <location>
        <begin position="15"/>
        <end position="44"/>
    </location>
</feature>
<dbReference type="OrthoDB" id="3742900at2"/>
<feature type="transmembrane region" description="Helical" evidence="1">
    <location>
        <begin position="193"/>
        <end position="216"/>
    </location>
</feature>
<evidence type="ECO:0000256" key="1">
    <source>
        <dbReference type="SAM" id="Phobius"/>
    </source>
</evidence>
<keyword evidence="1" id="KW-0472">Membrane</keyword>
<dbReference type="AlphaFoldDB" id="A0A553K560"/>
<keyword evidence="1" id="KW-0812">Transmembrane</keyword>
<keyword evidence="3" id="KW-1185">Reference proteome</keyword>
<proteinExistence type="predicted"/>
<feature type="transmembrane region" description="Helical" evidence="1">
    <location>
        <begin position="331"/>
        <end position="352"/>
    </location>
</feature>
<feature type="transmembrane region" description="Helical" evidence="1">
    <location>
        <begin position="236"/>
        <end position="258"/>
    </location>
</feature>
<feature type="transmembrane region" description="Helical" evidence="1">
    <location>
        <begin position="56"/>
        <end position="77"/>
    </location>
</feature>
<evidence type="ECO:0000313" key="3">
    <source>
        <dbReference type="Proteomes" id="UP000317638"/>
    </source>
</evidence>
<accession>A0A553K560</accession>
<dbReference type="EMBL" id="VKKG01000001">
    <property type="protein sequence ID" value="TRY19821.1"/>
    <property type="molecule type" value="Genomic_DNA"/>
</dbReference>
<feature type="transmembrane region" description="Helical" evidence="1">
    <location>
        <begin position="301"/>
        <end position="319"/>
    </location>
</feature>